<feature type="domain" description="Carrier" evidence="7">
    <location>
        <begin position="3263"/>
        <end position="3338"/>
    </location>
</feature>
<dbReference type="PANTHER" id="PTHR45527">
    <property type="entry name" value="NONRIBOSOMAL PEPTIDE SYNTHETASE"/>
    <property type="match status" value="1"/>
</dbReference>
<evidence type="ECO:0000256" key="5">
    <source>
        <dbReference type="ARBA" id="ARBA00022598"/>
    </source>
</evidence>
<dbReference type="FunFam" id="3.40.50.980:FF:000002">
    <property type="entry name" value="Enterobactin synthetase component F"/>
    <property type="match status" value="1"/>
</dbReference>
<dbReference type="SUPFAM" id="SSF56801">
    <property type="entry name" value="Acetyl-CoA synthetase-like"/>
    <property type="match status" value="3"/>
</dbReference>
<dbReference type="Pfam" id="PF00501">
    <property type="entry name" value="AMP-binding"/>
    <property type="match status" value="3"/>
</dbReference>
<dbReference type="KEGG" id="psyo:PB01_17150"/>
<dbReference type="Gene3D" id="3.30.300.30">
    <property type="match status" value="3"/>
</dbReference>
<dbReference type="NCBIfam" id="NF003417">
    <property type="entry name" value="PRK04813.1"/>
    <property type="match status" value="3"/>
</dbReference>
<evidence type="ECO:0000259" key="7">
    <source>
        <dbReference type="PROSITE" id="PS50075"/>
    </source>
</evidence>
<dbReference type="PROSITE" id="PS50075">
    <property type="entry name" value="CARRIER"/>
    <property type="match status" value="5"/>
</dbReference>
<feature type="domain" description="Carrier" evidence="7">
    <location>
        <begin position="2198"/>
        <end position="2273"/>
    </location>
</feature>
<dbReference type="Gene3D" id="3.30.559.10">
    <property type="entry name" value="Chloramphenicol acetyltransferase-like domain"/>
    <property type="match status" value="3"/>
</dbReference>
<dbReference type="FunFam" id="1.10.1200.10:FF:000005">
    <property type="entry name" value="Nonribosomal peptide synthetase 1"/>
    <property type="match status" value="1"/>
</dbReference>
<evidence type="ECO:0000313" key="9">
    <source>
        <dbReference type="Proteomes" id="UP000325517"/>
    </source>
</evidence>
<dbReference type="InterPro" id="IPR020845">
    <property type="entry name" value="AMP-binding_CS"/>
</dbReference>
<dbReference type="Pfam" id="PF00668">
    <property type="entry name" value="Condensation"/>
    <property type="match status" value="3"/>
</dbReference>
<dbReference type="Pfam" id="PF13193">
    <property type="entry name" value="AMP-binding_C"/>
    <property type="match status" value="2"/>
</dbReference>
<dbReference type="FunFam" id="2.30.38.10:FF:000001">
    <property type="entry name" value="Non-ribosomal peptide synthetase PvdI"/>
    <property type="match status" value="2"/>
</dbReference>
<sequence length="3345" mass="383053">MFFLKINENIQNEHILDVYSHNPLSYSQQRLWFLEKIYPESTSYNNTHLLKMEGNLNIKNLNKSLSLIFKKHEVLRSRIYETDDGHAYTHVLPFEKIELKVEDLSNRSNTKLVESVIENVANTPFHINRDPLIKLKLLKLSPDKHTLIITVHHIIWDSWSIKLFFKELQNFYNSLSNNEIPKYEELLYQFHECAAKQKQWVEAGEYKDQLVYWKFFLQEVPTKLQFPFRSLNSFTPEKSGQVVNFTLSNEFIENINVISRKNKSTNFMTLFSVFSILLRKYTNQQDLIIGTPIANRNNEEIEDVIGFFTNTLPVRVKLNDSNSFSDLLKANRKNLLNCYEHQDIPFEKIVEETKVDRSQDYMPLVQVSFVYHKASNRKISLKGLTSNITDVEVSNSKFDLSLILTEANEGLKCQLRYNAYIINEEIITNMIHDFKHILKTITKNSSAIIENLLITEEEYKEIVFANNDSDIIFESTKLLHNKFEEQAKFTPESIAITDENGQYSYEEVNKKANKISHYLRKNKVLPGSSVGMMVDHSINSIAGILGILKAGCVYVPIDLATPEERVKFILDEAEIKVLMRPKETINLFKTNCQEIYIDENKEIDRSSDQNLEMLINPESIAYIIFTSGSTGNAKGVMIKHSSVVDLAEGLNFKIFTKNYEDKAVKNFALNASLAFDASVQQLVSICYGNNIYLIPEHIKYEPLKLLKYINNYKIDVFDCTPTQLRLLINEGLLEGNSKYPQTVLVGGEPIDEKLWNEIRVSKNIQFYNMYGPTECTVDVTYCHINNSLPIPNIGKPLPNNRIYILNENLKPVPKGVTGEIYIGGKGVAKGYLKNFELTSEKFIISSFQNEEDSTLYKTGDMGYFLPDGSIRFTGRNDNQIKISGYRVELEEVTSQINSVTSVISSICLLQRSENGQDELVAYLEIQENFNLLGLREELSKTLPYYMVPNKFFKVEEWPITINGKIDKKKLSANKSEITEDRSFTTLTQTQEIIKNIWSKLLKNDDININENFFNLGGHSLLITQMMSNINKMFNINISIHSLFEKPTILGISILVEKLRSDEGTKENYQPIPKNELSNKKIPLSFAQKRIWFSENLNSDQAVFNMPVFFEMHGKLNRTLLKTSVNRIIKRHDSLRTVFIREEDEIFQLIKEDLEIDLEVINFEDLSSLTPLNLIDKKIMEIMNNESKKPFSLDKGPLIKISLIKFSEIKHILLINMHHIISDAWSLEIFMNELSRYYNEEDLLPDLSIQYADFSIWEKNQLKKIEMKKQMKYWQEKLEGELPVLKLPFDKPYPNLKTNNGARETIIFNTELTKKFNSFCKEQGMTSYMTFLAAYNLLLGKYTGQKDIIVGSPIAGRNREEVEGLIGFFINTIILRSNLVEEMNFLDFLKEVRTDTLNAFSNQDIPFDLLVEKLNPDRHLGYSPIAQVMLTVQNTPKKDWKIKGIKTKELFRKLAISKYPLNLKISEVGKELSLSFEYNTDLFNSETIQNMLKHFRNLLEEIINTPNKKISEFIMFDEDEFENITKKWNDTIEYYNSESNLVRLFEKQVEQSPDAPAVVFGNQSLTYSELNNRANRLAYYLKKGKSTTPKAIGIYLERGIESIVSQLAILKLGCAYVPLDPSYPDNRISYMIENSNLQSVITLEKYQNNLSLPNLVVYLIDKEQSLICQESSENFATTSMAKDLAYIIYTSGSTGKPKGVMVPHENVVNLVNWQKAQYDLHEGRKVTHLSNPAFDASVWEIYPTLCAGATLYIVEEEKKIVPEDLKTWLLEKEINVSFIPTPLIEPLVELKWPKRHSLNFVLTGGDQLRISKEIQLPFTLVNHYGPTETTVLATAGVVKSKDRASIFSDIGKPISNTQTYVLDESLNITPVGVTGELYIGGAGVTLGYMENDELTHKHFVSNPFTSDKESRLYKTGDLVKYLPDGRIHFVGRSDNQVSVRGYRVELGEIEIPLKEHPLVKDVLVINEKNQNQVIENRLIAFLLVESKDLNIKEDIYKLLAKKLPSFMIPSSIVVLNEFPYTPNGKVDKKALLKLQTQEKQPLENFNLMETKIKKIWKEILGISTIAPDDNFFEVGGHSLLLAKLLGRIEDEFDVSVPLREVFETPTINGMAKKIKHFIQNEEQDILFKKISNIWKEVLGISTIAPDDNFFEVGGHSLLLAKLLGKIEDEFDVSVPLREVFETPTMNGMAKKIKHFIQNEEQDILFKKVSNIWKEVLGISTIAPDDNFFEVGGHSLLLAKLLGKIEDEFNVNVPIRDFFETPTLLAITDKLAKSISEIKINTSLISYKENRESFTASYGQVRFWFLDKMLSKKSVNNSPLILNLSGNLDPVALSNSVEQVINRHESLRTTFVEHNTDVLQVISSETSFDLPVHDVSILEEGALAQNYLELLETEIHHSFDLEKGPLIRACLIRKTSQDHVLLVNMHHAITDGWSMDIFVRELNAFYEKHTAGKSLDLPELPIQYGDYATWQKDWLKEKVLANQLAYWKEQLRGELPVLQLPMDRQRPAKQTFNGNKQSIVISTELVQALKALNQKAGTTSFMTLLAAFKVLLHRYSGQNDLLVGTPISNRNKQEIENLIGFFVNTLVIRTEINEDFSFMELLKQVRETALEAYTHQDVPFERVVEEIQPARSLSHSPLFQTMFSYHNTSGAEMKIGDLEVQQLQVQSKIAKHDLTLVVDESLNNTIISLSYNTDLFNEETIDRMLTSFHLILQDVVEKPEALIGDIEILSKEENDRIVQEWNRTEDEYPSSDTLHQLFEKQVEQSPDAPAVIFGNQSLTYSELNNRANRLAAHLKENGVKVDSLIGVIMHRSIETMVSLMAILKAGAAYVPINPSFPEDRINFIINEADLNLILIHNETKSVTLNEKGKILNVSTLNLDLHKNQDSNLEIVVDSNNLAYVIYTSGSTGTPKGVMIEHKSVVNKLTWQQKKYPIDKDDAILQKTSFSFDVSVWELFWPLLHGAKLVFLAPHGEKNPKEIIKTIKEEKITKLHFVPSMLTPFLQFLKERELRFLDSINQVFVGGEAINKNQVDLFKKLLPHVKLTNSYGPTEATIGVSFYDLTDNYNEYNSIPIGKPISNTELYILNKNHKIQPVGVIGELHIGGVGLSRGYLNRIELTKEKFIKNPYKKGESLYKTGDLVRYISDGNIEFLGRNDSQVKIRGYRIELAEIENVLIDHPEIEQAIGVVIGKDSISMKIGMYIKFISSERKITDDLRSFLTKKLPSYMIPEVFQVIEKIPLNSSGKIDKSAFPKFLLDNNFEGENYNAPSSPLEENITEIWSDVIGIKRVGIDDNFFLIGGHSLFALQVMSRINNIYSTDIPLEAIFENQTPRLLSNLILKEILKIIKKM</sequence>
<dbReference type="GO" id="GO:0005737">
    <property type="term" value="C:cytoplasm"/>
    <property type="evidence" value="ECO:0007669"/>
    <property type="project" value="TreeGrafter"/>
</dbReference>
<evidence type="ECO:0000256" key="6">
    <source>
        <dbReference type="ARBA" id="ARBA00023194"/>
    </source>
</evidence>
<evidence type="ECO:0000256" key="4">
    <source>
        <dbReference type="ARBA" id="ARBA00022553"/>
    </source>
</evidence>
<dbReference type="Gene3D" id="1.10.1200.10">
    <property type="entry name" value="ACP-like"/>
    <property type="match status" value="5"/>
</dbReference>
<dbReference type="SMART" id="SM00823">
    <property type="entry name" value="PKS_PP"/>
    <property type="match status" value="3"/>
</dbReference>
<evidence type="ECO:0000256" key="3">
    <source>
        <dbReference type="ARBA" id="ARBA00022450"/>
    </source>
</evidence>
<dbReference type="CDD" id="cd19531">
    <property type="entry name" value="LCL_NRPS-like"/>
    <property type="match status" value="3"/>
</dbReference>
<protein>
    <submittedName>
        <fullName evidence="8">Amino acid adenylation domain-containing protein</fullName>
    </submittedName>
</protein>
<evidence type="ECO:0000256" key="1">
    <source>
        <dbReference type="ARBA" id="ARBA00001957"/>
    </source>
</evidence>
<organism evidence="8 9">
    <name type="scientific">Psychrobacillus glaciei</name>
    <dbReference type="NCBI Taxonomy" id="2283160"/>
    <lineage>
        <taxon>Bacteria</taxon>
        <taxon>Bacillati</taxon>
        <taxon>Bacillota</taxon>
        <taxon>Bacilli</taxon>
        <taxon>Bacillales</taxon>
        <taxon>Bacillaceae</taxon>
        <taxon>Psychrobacillus</taxon>
    </lineage>
</organism>
<dbReference type="GO" id="GO:0008610">
    <property type="term" value="P:lipid biosynthetic process"/>
    <property type="evidence" value="ECO:0007669"/>
    <property type="project" value="UniProtKB-ARBA"/>
</dbReference>
<dbReference type="Gene3D" id="3.40.50.980">
    <property type="match status" value="4"/>
</dbReference>
<dbReference type="FunFam" id="3.40.50.980:FF:000001">
    <property type="entry name" value="Non-ribosomal peptide synthetase"/>
    <property type="match status" value="3"/>
</dbReference>
<feature type="domain" description="Carrier" evidence="7">
    <location>
        <begin position="2120"/>
        <end position="2195"/>
    </location>
</feature>
<dbReference type="InterPro" id="IPR023213">
    <property type="entry name" value="CAT-like_dom_sf"/>
</dbReference>
<dbReference type="GO" id="GO:0044550">
    <property type="term" value="P:secondary metabolite biosynthetic process"/>
    <property type="evidence" value="ECO:0007669"/>
    <property type="project" value="TreeGrafter"/>
</dbReference>
<gene>
    <name evidence="8" type="ORF">PB01_17150</name>
</gene>
<dbReference type="PROSITE" id="PS00012">
    <property type="entry name" value="PHOSPHOPANTETHEINE"/>
    <property type="match status" value="3"/>
</dbReference>
<dbReference type="GO" id="GO:0031177">
    <property type="term" value="F:phosphopantetheine binding"/>
    <property type="evidence" value="ECO:0007669"/>
    <property type="project" value="InterPro"/>
</dbReference>
<name>A0A5J6SQZ6_9BACI</name>
<dbReference type="InterPro" id="IPR036736">
    <property type="entry name" value="ACP-like_sf"/>
</dbReference>
<dbReference type="InterPro" id="IPR010071">
    <property type="entry name" value="AA_adenyl_dom"/>
</dbReference>
<dbReference type="InterPro" id="IPR009081">
    <property type="entry name" value="PP-bd_ACP"/>
</dbReference>
<keyword evidence="9" id="KW-1185">Reference proteome</keyword>
<dbReference type="InterPro" id="IPR020806">
    <property type="entry name" value="PKS_PP-bd"/>
</dbReference>
<dbReference type="InterPro" id="IPR006162">
    <property type="entry name" value="Ppantetheine_attach_site"/>
</dbReference>
<evidence type="ECO:0000256" key="2">
    <source>
        <dbReference type="ARBA" id="ARBA00006432"/>
    </source>
</evidence>
<dbReference type="GO" id="GO:0016874">
    <property type="term" value="F:ligase activity"/>
    <property type="evidence" value="ECO:0007669"/>
    <property type="project" value="UniProtKB-KW"/>
</dbReference>
<dbReference type="Pfam" id="PF00550">
    <property type="entry name" value="PP-binding"/>
    <property type="match status" value="5"/>
</dbReference>
<dbReference type="EMBL" id="CP031223">
    <property type="protein sequence ID" value="QFG00392.1"/>
    <property type="molecule type" value="Genomic_DNA"/>
</dbReference>
<dbReference type="NCBIfam" id="TIGR01733">
    <property type="entry name" value="AA-adenyl-dom"/>
    <property type="match status" value="3"/>
</dbReference>
<dbReference type="Proteomes" id="UP000325517">
    <property type="component" value="Chromosome"/>
</dbReference>
<keyword evidence="3" id="KW-0596">Phosphopantetheine</keyword>
<dbReference type="GO" id="GO:0017000">
    <property type="term" value="P:antibiotic biosynthetic process"/>
    <property type="evidence" value="ECO:0007669"/>
    <property type="project" value="UniProtKB-KW"/>
</dbReference>
<dbReference type="InterPro" id="IPR025110">
    <property type="entry name" value="AMP-bd_C"/>
</dbReference>
<dbReference type="PROSITE" id="PS00455">
    <property type="entry name" value="AMP_BINDING"/>
    <property type="match status" value="3"/>
</dbReference>
<dbReference type="FunFam" id="3.40.50.12780:FF:000012">
    <property type="entry name" value="Non-ribosomal peptide synthetase"/>
    <property type="match status" value="1"/>
</dbReference>
<dbReference type="FunFam" id="3.30.559.30:FF:000001">
    <property type="entry name" value="Non-ribosomal peptide synthetase"/>
    <property type="match status" value="1"/>
</dbReference>
<evidence type="ECO:0000313" key="8">
    <source>
        <dbReference type="EMBL" id="QFG00392.1"/>
    </source>
</evidence>
<dbReference type="OrthoDB" id="9765680at2"/>
<dbReference type="GO" id="GO:0043041">
    <property type="term" value="P:amino acid activation for nonribosomal peptide biosynthetic process"/>
    <property type="evidence" value="ECO:0007669"/>
    <property type="project" value="TreeGrafter"/>
</dbReference>
<comment type="similarity">
    <text evidence="2">Belongs to the ATP-dependent AMP-binding enzyme family.</text>
</comment>
<dbReference type="InterPro" id="IPR001242">
    <property type="entry name" value="Condensation_dom"/>
</dbReference>
<dbReference type="SUPFAM" id="SSF47336">
    <property type="entry name" value="ACP-like"/>
    <property type="match status" value="5"/>
</dbReference>
<keyword evidence="4" id="KW-0597">Phosphoprotein</keyword>
<dbReference type="InterPro" id="IPR045851">
    <property type="entry name" value="AMP-bd_C_sf"/>
</dbReference>
<reference evidence="8 9" key="1">
    <citation type="submission" date="2018-07" db="EMBL/GenBank/DDBJ databases">
        <title>Complete genome sequence of Psychrobacillus sp. PB01, isolated from iceberg, and comparative genome analysis of Psychrobacillus strains.</title>
        <authorList>
            <person name="Lee P.C."/>
        </authorList>
    </citation>
    <scope>NUCLEOTIDE SEQUENCE [LARGE SCALE GENOMIC DNA]</scope>
    <source>
        <strain evidence="8 9">PB01</strain>
    </source>
</reference>
<dbReference type="Gene3D" id="2.30.38.10">
    <property type="entry name" value="Luciferase, Domain 3"/>
    <property type="match status" value="2"/>
</dbReference>
<keyword evidence="6" id="KW-0045">Antibiotic biosynthesis</keyword>
<keyword evidence="5" id="KW-0436">Ligase</keyword>
<dbReference type="InterPro" id="IPR042099">
    <property type="entry name" value="ANL_N_sf"/>
</dbReference>
<dbReference type="Gene3D" id="3.30.559.30">
    <property type="entry name" value="Nonribosomal peptide synthetase, condensation domain"/>
    <property type="match status" value="3"/>
</dbReference>
<dbReference type="PANTHER" id="PTHR45527:SF1">
    <property type="entry name" value="FATTY ACID SYNTHASE"/>
    <property type="match status" value="1"/>
</dbReference>
<dbReference type="InterPro" id="IPR000873">
    <property type="entry name" value="AMP-dep_synth/lig_dom"/>
</dbReference>
<dbReference type="CDD" id="cd05930">
    <property type="entry name" value="A_NRPS"/>
    <property type="match status" value="3"/>
</dbReference>
<dbReference type="SUPFAM" id="SSF52777">
    <property type="entry name" value="CoA-dependent acyltransferases"/>
    <property type="match status" value="6"/>
</dbReference>
<comment type="cofactor">
    <cofactor evidence="1">
        <name>pantetheine 4'-phosphate</name>
        <dbReference type="ChEBI" id="CHEBI:47942"/>
    </cofactor>
</comment>
<feature type="domain" description="Carrier" evidence="7">
    <location>
        <begin position="984"/>
        <end position="1059"/>
    </location>
</feature>
<proteinExistence type="inferred from homology"/>
<feature type="domain" description="Carrier" evidence="7">
    <location>
        <begin position="2042"/>
        <end position="2117"/>
    </location>
</feature>
<dbReference type="Gene3D" id="3.40.50.12780">
    <property type="entry name" value="N-terminal domain of ligase-like"/>
    <property type="match status" value="1"/>
</dbReference>
<accession>A0A5J6SQZ6</accession>